<proteinExistence type="predicted"/>
<sequence>MAEYQRFFKRIIAASQIVAVRIETDLAYVSVRCYGGEIYETTWTLNYFFKLMPSVGRWLVDDGNEKRVVDERDLLKLGEEIPNPYQEK</sequence>
<gene>
    <name evidence="1" type="ORF">Edno5_0005</name>
</gene>
<evidence type="ECO:0000313" key="2">
    <source>
        <dbReference type="Proteomes" id="UP000275234"/>
    </source>
</evidence>
<evidence type="ECO:0000313" key="1">
    <source>
        <dbReference type="EMBL" id="AYP69231.1"/>
    </source>
</evidence>
<reference evidence="1 2" key="1">
    <citation type="submission" date="2018-09" db="EMBL/GenBank/DDBJ databases">
        <title>Genomic characterization of Edwardsiella anguillarum, isolated from Greek aquaculture.</title>
        <authorList>
            <person name="Katharios P."/>
            <person name="Kalatzis P.G."/>
            <person name="Kokkari C."/>
            <person name="Wang Q."/>
        </authorList>
    </citation>
    <scope>NUCLEOTIDE SEQUENCE [LARGE SCALE GENOMIC DNA]</scope>
</reference>
<protein>
    <submittedName>
        <fullName evidence="1">Uncharacterized protein</fullName>
    </submittedName>
</protein>
<name>A0A3G3BZ44_9CAUD</name>
<dbReference type="Proteomes" id="UP000275234">
    <property type="component" value="Segment"/>
</dbReference>
<dbReference type="EMBL" id="MH898687">
    <property type="protein sequence ID" value="AYP69231.1"/>
    <property type="molecule type" value="Genomic_DNA"/>
</dbReference>
<accession>A0A3G3BZ44</accession>
<keyword evidence="2" id="KW-1185">Reference proteome</keyword>
<organism evidence="1 2">
    <name type="scientific">Edwardsiella phage Edno5</name>
    <dbReference type="NCBI Taxonomy" id="2419942"/>
    <lineage>
        <taxon>Viruses</taxon>
        <taxon>Duplodnaviria</taxon>
        <taxon>Heunggongvirae</taxon>
        <taxon>Uroviricota</taxon>
        <taxon>Caudoviricetes</taxon>
        <taxon>Gofduovirus</taxon>
        <taxon>Gofduovirus edno5</taxon>
    </lineage>
</organism>